<dbReference type="InterPro" id="IPR006474">
    <property type="entry name" value="Helicase_Cas3_CRISPR-ass_core"/>
</dbReference>
<evidence type="ECO:0000256" key="1">
    <source>
        <dbReference type="ARBA" id="ARBA00006847"/>
    </source>
</evidence>
<evidence type="ECO:0000256" key="4">
    <source>
        <dbReference type="ARBA" id="ARBA00022723"/>
    </source>
</evidence>
<organism evidence="11 12">
    <name type="scientific">Billgrantia campisalis</name>
    <dbReference type="NCBI Taxonomy" id="74661"/>
    <lineage>
        <taxon>Bacteria</taxon>
        <taxon>Pseudomonadati</taxon>
        <taxon>Pseudomonadota</taxon>
        <taxon>Gammaproteobacteria</taxon>
        <taxon>Oceanospirillales</taxon>
        <taxon>Halomonadaceae</taxon>
        <taxon>Billgrantia</taxon>
    </lineage>
</organism>
<dbReference type="CDD" id="cd09641">
    <property type="entry name" value="Cas3''_I"/>
    <property type="match status" value="1"/>
</dbReference>
<evidence type="ECO:0000256" key="5">
    <source>
        <dbReference type="ARBA" id="ARBA00022741"/>
    </source>
</evidence>
<dbReference type="InterPro" id="IPR027417">
    <property type="entry name" value="P-loop_NTPase"/>
</dbReference>
<dbReference type="NCBIfam" id="TIGR01596">
    <property type="entry name" value="cas3_HD"/>
    <property type="match status" value="1"/>
</dbReference>
<evidence type="ECO:0000259" key="10">
    <source>
        <dbReference type="PROSITE" id="PS51643"/>
    </source>
</evidence>
<dbReference type="InterPro" id="IPR054712">
    <property type="entry name" value="Cas3-like_dom"/>
</dbReference>
<evidence type="ECO:0000256" key="3">
    <source>
        <dbReference type="ARBA" id="ARBA00022722"/>
    </source>
</evidence>
<evidence type="ECO:0000313" key="12">
    <source>
        <dbReference type="Proteomes" id="UP000814385"/>
    </source>
</evidence>
<keyword evidence="12" id="KW-1185">Reference proteome</keyword>
<dbReference type="RefSeq" id="WP_238977999.1">
    <property type="nucleotide sequence ID" value="NZ_JABFUC010000011.1"/>
</dbReference>
<evidence type="ECO:0000256" key="7">
    <source>
        <dbReference type="ARBA" id="ARBA00022806"/>
    </source>
</evidence>
<keyword evidence="5" id="KW-0547">Nucleotide-binding</keyword>
<keyword evidence="9" id="KW-0051">Antiviral defense</keyword>
<dbReference type="PANTHER" id="PTHR47963:SF9">
    <property type="entry name" value="CRISPR-ASSOCIATED ENDONUCLEASE_HELICASE CAS3"/>
    <property type="match status" value="1"/>
</dbReference>
<keyword evidence="3" id="KW-0540">Nuclease</keyword>
<keyword evidence="6" id="KW-0378">Hydrolase</keyword>
<proteinExistence type="inferred from homology"/>
<evidence type="ECO:0000256" key="8">
    <source>
        <dbReference type="ARBA" id="ARBA00022840"/>
    </source>
</evidence>
<dbReference type="Pfam" id="PF22590">
    <property type="entry name" value="Cas3-like_C_2"/>
    <property type="match status" value="1"/>
</dbReference>
<keyword evidence="7" id="KW-0347">Helicase</keyword>
<evidence type="ECO:0000313" key="11">
    <source>
        <dbReference type="EMBL" id="MCG6658853.1"/>
    </source>
</evidence>
<gene>
    <name evidence="11" type="primary">cas3</name>
    <name evidence="11" type="ORF">HOP52_13920</name>
</gene>
<dbReference type="InterPro" id="IPR014001">
    <property type="entry name" value="Helicase_ATP-bd"/>
</dbReference>
<keyword evidence="8" id="KW-0067">ATP-binding</keyword>
<dbReference type="PANTHER" id="PTHR47963">
    <property type="entry name" value="DEAD-BOX ATP-DEPENDENT RNA HELICASE 47, MITOCHONDRIAL"/>
    <property type="match status" value="1"/>
</dbReference>
<dbReference type="InterPro" id="IPR038257">
    <property type="entry name" value="CRISPR-assoc_Cas3_HD_sf"/>
</dbReference>
<dbReference type="SMART" id="SM00487">
    <property type="entry name" value="DEXDc"/>
    <property type="match status" value="1"/>
</dbReference>
<dbReference type="SUPFAM" id="SSF52540">
    <property type="entry name" value="P-loop containing nucleoside triphosphate hydrolases"/>
    <property type="match status" value="1"/>
</dbReference>
<dbReference type="Pfam" id="PF18019">
    <property type="entry name" value="Cas3_HD"/>
    <property type="match status" value="1"/>
</dbReference>
<dbReference type="Gene3D" id="3.40.50.300">
    <property type="entry name" value="P-loop containing nucleotide triphosphate hydrolases"/>
    <property type="match status" value="2"/>
</dbReference>
<reference evidence="11 12" key="1">
    <citation type="submission" date="2020-05" db="EMBL/GenBank/DDBJ databases">
        <title>Comparative genomic analysis of denitrifying bacteria from Halomonas genus.</title>
        <authorList>
            <person name="Wang L."/>
            <person name="Shao Z."/>
        </authorList>
    </citation>
    <scope>NUCLEOTIDE SEQUENCE [LARGE SCALE GENOMIC DNA]</scope>
    <source>
        <strain evidence="11 12">A4</strain>
    </source>
</reference>
<evidence type="ECO:0000256" key="6">
    <source>
        <dbReference type="ARBA" id="ARBA00022801"/>
    </source>
</evidence>
<dbReference type="NCBIfam" id="TIGR01587">
    <property type="entry name" value="cas3_core"/>
    <property type="match status" value="1"/>
</dbReference>
<keyword evidence="4" id="KW-0479">Metal-binding</keyword>
<dbReference type="PROSITE" id="PS51643">
    <property type="entry name" value="HD_CAS3"/>
    <property type="match status" value="1"/>
</dbReference>
<protein>
    <submittedName>
        <fullName evidence="11">CRISPR-associated helicase Cas3</fullName>
    </submittedName>
</protein>
<sequence length="892" mass="101064">MLYFLYWGKAKPSGEGDQCHLLPYHCLDVAAVGWHLLAPERPLTQLLAKRLDMSPEVLRRFFVFLLGLHDLGKFSRTFQGLARPEEVELVSPVERYEYTARHDRLGALLWQECWFTWLEDRALRWPEVSLERPEVRQRRKAMQALLIPFFGHHGQPVEAEQLRIEQFFAKDADSDDQEAAKQFVEEWAYLIEVEWPTEQLVSGDWLKTFQALSWTIAGWATLSDWLGSNQNHFRYCQKEMSLAEYWECYALPRAEAALSDTGFARLPKPIPYSGLSSWFDGETVTPTPLQYEAETLPILDGPQLFILEDITGAGKTEAACILAQRLLVEGHGEGLYFALPTMATSNAMYERLGLLHRRFFTADSHPSFVLAHGASRLNESFSLAIDRPQPGDRDYEPGEATATAHCNRWLADSRKKALLAEVGVGTIDQALMGLLPFRHQSLRLYGLARKVLIVDEVHAYDHYMQTLLNQLLSYHARQGGSAILLTATLPNAMRESLATAWRAGLDRGPAALECSHFPLLTQIDQGASREVALGSRPEVSREVRVDWLTQEEQAIETILAAVEAGECVAWVRNTVDDAIRAFEAVRERHPEPERCLLFHSRFAMIDRQRIECEVIERLGKASTPEARRGQVLISTQVFQESLDCDVDLMISDLAPIDLLIQRAGRLQRHVRGLRLPPVLHVLAPEWSDAPDENWLKRALPGTNAVYRDTSLLWLTQRILRELGGIHMPEQARLLIEDVYGEVIDLVPAGLQGARWEQKGIQGVATSMANFNALELEAGYVWDRHKWQEEQEIGTRLVDEPTVNVALLKCDATGALVLWAEGGRHADMLSQIKLRQSQASKLVSLPGEYQTQWEVLQERYKALRFVQPWLANGDANWHYNAQRGLVAAEESPA</sequence>
<evidence type="ECO:0000256" key="9">
    <source>
        <dbReference type="ARBA" id="ARBA00023118"/>
    </source>
</evidence>
<dbReference type="Gene3D" id="1.10.3210.30">
    <property type="match status" value="1"/>
</dbReference>
<comment type="caution">
    <text evidence="11">The sequence shown here is derived from an EMBL/GenBank/DDBJ whole genome shotgun (WGS) entry which is preliminary data.</text>
</comment>
<comment type="similarity">
    <text evidence="1">In the N-terminal section; belongs to the CRISPR-associated nuclease Cas3-HD family.</text>
</comment>
<accession>A0ABS9PAQ2</accession>
<dbReference type="InterPro" id="IPR050547">
    <property type="entry name" value="DEAD_box_RNA_helicases"/>
</dbReference>
<dbReference type="Proteomes" id="UP000814385">
    <property type="component" value="Unassembled WGS sequence"/>
</dbReference>
<dbReference type="InterPro" id="IPR006483">
    <property type="entry name" value="CRISPR-assoc_Cas3_HD"/>
</dbReference>
<evidence type="ECO:0000256" key="2">
    <source>
        <dbReference type="ARBA" id="ARBA00009046"/>
    </source>
</evidence>
<comment type="similarity">
    <text evidence="2">In the central section; belongs to the CRISPR-associated helicase Cas3 family.</text>
</comment>
<feature type="domain" description="HD Cas3-type" evidence="10">
    <location>
        <begin position="15"/>
        <end position="226"/>
    </location>
</feature>
<dbReference type="EMBL" id="JABFUC010000011">
    <property type="protein sequence ID" value="MCG6658853.1"/>
    <property type="molecule type" value="Genomic_DNA"/>
</dbReference>
<name>A0ABS9PAQ2_9GAMM</name>